<evidence type="ECO:0000256" key="1">
    <source>
        <dbReference type="SAM" id="MobiDB-lite"/>
    </source>
</evidence>
<evidence type="ECO:0000313" key="3">
    <source>
        <dbReference type="Proteomes" id="UP001201163"/>
    </source>
</evidence>
<dbReference type="InterPro" id="IPR050819">
    <property type="entry name" value="Tripeptidyl-peptidase_I"/>
</dbReference>
<keyword evidence="3" id="KW-1185">Reference proteome</keyword>
<protein>
    <submittedName>
        <fullName evidence="2">Uncharacterized protein</fullName>
    </submittedName>
</protein>
<gene>
    <name evidence="2" type="ORF">EDB92DRAFT_1944284</name>
</gene>
<organism evidence="2 3">
    <name type="scientific">Lactarius akahatsu</name>
    <dbReference type="NCBI Taxonomy" id="416441"/>
    <lineage>
        <taxon>Eukaryota</taxon>
        <taxon>Fungi</taxon>
        <taxon>Dikarya</taxon>
        <taxon>Basidiomycota</taxon>
        <taxon>Agaricomycotina</taxon>
        <taxon>Agaricomycetes</taxon>
        <taxon>Russulales</taxon>
        <taxon>Russulaceae</taxon>
        <taxon>Lactarius</taxon>
    </lineage>
</organism>
<dbReference type="GO" id="GO:0008240">
    <property type="term" value="F:tripeptidyl-peptidase activity"/>
    <property type="evidence" value="ECO:0007669"/>
    <property type="project" value="TreeGrafter"/>
</dbReference>
<reference evidence="2" key="1">
    <citation type="submission" date="2022-01" db="EMBL/GenBank/DDBJ databases">
        <title>Comparative genomics reveals a dynamic genome evolution in the ectomycorrhizal milk-cap (Lactarius) mushrooms.</title>
        <authorList>
            <consortium name="DOE Joint Genome Institute"/>
            <person name="Lebreton A."/>
            <person name="Tang N."/>
            <person name="Kuo A."/>
            <person name="LaButti K."/>
            <person name="Drula E."/>
            <person name="Barry K."/>
            <person name="Clum A."/>
            <person name="Lipzen A."/>
            <person name="Mousain D."/>
            <person name="Ng V."/>
            <person name="Wang R."/>
            <person name="Wang X."/>
            <person name="Dai Y."/>
            <person name="Henrissat B."/>
            <person name="Grigoriev I.V."/>
            <person name="Guerin-Laguette A."/>
            <person name="Yu F."/>
            <person name="Martin F.M."/>
        </authorList>
    </citation>
    <scope>NUCLEOTIDE SEQUENCE</scope>
    <source>
        <strain evidence="2">QP</strain>
    </source>
</reference>
<dbReference type="InterPro" id="IPR036852">
    <property type="entry name" value="Peptidase_S8/S53_dom_sf"/>
</dbReference>
<dbReference type="GO" id="GO:0006508">
    <property type="term" value="P:proteolysis"/>
    <property type="evidence" value="ECO:0007669"/>
    <property type="project" value="InterPro"/>
</dbReference>
<dbReference type="AlphaFoldDB" id="A0AAD4QER6"/>
<dbReference type="Proteomes" id="UP001201163">
    <property type="component" value="Unassembled WGS sequence"/>
</dbReference>
<dbReference type="GO" id="GO:0004252">
    <property type="term" value="F:serine-type endopeptidase activity"/>
    <property type="evidence" value="ECO:0007669"/>
    <property type="project" value="InterPro"/>
</dbReference>
<dbReference type="Gene3D" id="3.40.50.200">
    <property type="entry name" value="Peptidase S8/S53 domain"/>
    <property type="match status" value="1"/>
</dbReference>
<feature type="region of interest" description="Disordered" evidence="1">
    <location>
        <begin position="65"/>
        <end position="90"/>
    </location>
</feature>
<dbReference type="PANTHER" id="PTHR14218:SF15">
    <property type="entry name" value="TRIPEPTIDYL-PEPTIDASE 1"/>
    <property type="match status" value="1"/>
</dbReference>
<dbReference type="PANTHER" id="PTHR14218">
    <property type="entry name" value="PROTEASE S8 TRIPEPTIDYL PEPTIDASE I CLN2"/>
    <property type="match status" value="1"/>
</dbReference>
<proteinExistence type="predicted"/>
<dbReference type="EMBL" id="JAKELL010000016">
    <property type="protein sequence ID" value="KAH8994008.1"/>
    <property type="molecule type" value="Genomic_DNA"/>
</dbReference>
<dbReference type="SUPFAM" id="SSF52743">
    <property type="entry name" value="Subtilisin-like"/>
    <property type="match status" value="1"/>
</dbReference>
<name>A0AAD4QER6_9AGAM</name>
<evidence type="ECO:0000313" key="2">
    <source>
        <dbReference type="EMBL" id="KAH8994008.1"/>
    </source>
</evidence>
<comment type="caution">
    <text evidence="2">The sequence shown here is derived from an EMBL/GenBank/DDBJ whole genome shotgun (WGS) entry which is preliminary data.</text>
</comment>
<sequence length="90" mass="9629">MEGKQVEEEKEEKKRYLGARGVSVLLSTGKDGVGKNRKDESGNVWFVPEFPASCPYLTAVGGTSDYDPEVAAPLSGPYNPEARGIPDIAA</sequence>
<accession>A0AAD4QER6</accession>